<dbReference type="InterPro" id="IPR036390">
    <property type="entry name" value="WH_DNA-bd_sf"/>
</dbReference>
<dbReference type="OrthoDB" id="9815017at2"/>
<sequence>MKPKSGPIYLQIAERLLSFFGQERYVKGDRLPTEYQLMDMFSVSRTTIRKALDILEARELISRTPGRGTFYSGKALFESQTPESKTLGLVNYFFMDYIYTEIIRGIEDEAERAGYSLIIANSNRNEERQLESIQRLIDQRVAGLIIEPRRNLQLNEKDPLAEEIIKNASIPIVTTHWGIKAKSLSTVTLDDVYAGKVAGEYLLSRGHRNLAYIYKEDIQSGYDRLQGFRQAVENAGLCLGPDRLYPFNDDDEAKNNLQGYLLTLEALADPANRPSAIFYFNDNLAVQGYRAIAELGLRIPEDISVLGFDDHSTASIVSPALTTFEHPKYDLGRWVAKILIDEIEYKATALPIKLIFEPKLIERGSVHTISNGKT</sequence>
<dbReference type="Gene3D" id="1.10.10.10">
    <property type="entry name" value="Winged helix-like DNA-binding domain superfamily/Winged helix DNA-binding domain"/>
    <property type="match status" value="1"/>
</dbReference>
<dbReference type="InterPro" id="IPR046335">
    <property type="entry name" value="LacI/GalR-like_sensor"/>
</dbReference>
<accession>V5WL07</accession>
<dbReference type="Gene3D" id="3.40.50.2300">
    <property type="match status" value="2"/>
</dbReference>
<proteinExistence type="predicted"/>
<evidence type="ECO:0000313" key="5">
    <source>
        <dbReference type="EMBL" id="AHC15876.1"/>
    </source>
</evidence>
<keyword evidence="1" id="KW-0805">Transcription regulation</keyword>
<dbReference type="InterPro" id="IPR033532">
    <property type="entry name" value="AraR_ligand_bind_dom"/>
</dbReference>
<keyword evidence="6" id="KW-1185">Reference proteome</keyword>
<dbReference type="PROSITE" id="PS50949">
    <property type="entry name" value="HTH_GNTR"/>
    <property type="match status" value="1"/>
</dbReference>
<protein>
    <recommendedName>
        <fullName evidence="4">HTH gntR-type domain-containing protein</fullName>
    </recommendedName>
</protein>
<dbReference type="EMBL" id="CP006939">
    <property type="protein sequence ID" value="AHC15876.1"/>
    <property type="molecule type" value="Genomic_DNA"/>
</dbReference>
<dbReference type="PATRIC" id="fig|1307761.3.peg.2516"/>
<dbReference type="PANTHER" id="PTHR30146:SF150">
    <property type="entry name" value="ARABINOSE METABOLISM TRANSCRIPTIONAL REPRESSOR"/>
    <property type="match status" value="1"/>
</dbReference>
<dbReference type="InterPro" id="IPR028082">
    <property type="entry name" value="Peripla_BP_I"/>
</dbReference>
<dbReference type="KEGG" id="slr:L21SP2_2524"/>
<gene>
    <name evidence="5" type="ORF">L21SP2_2524</name>
</gene>
<evidence type="ECO:0000256" key="3">
    <source>
        <dbReference type="ARBA" id="ARBA00023163"/>
    </source>
</evidence>
<dbReference type="Pfam" id="PF00392">
    <property type="entry name" value="GntR"/>
    <property type="match status" value="1"/>
</dbReference>
<dbReference type="PANTHER" id="PTHR30146">
    <property type="entry name" value="LACI-RELATED TRANSCRIPTIONAL REPRESSOR"/>
    <property type="match status" value="1"/>
</dbReference>
<dbReference type="GO" id="GO:0000976">
    <property type="term" value="F:transcription cis-regulatory region binding"/>
    <property type="evidence" value="ECO:0007669"/>
    <property type="project" value="TreeGrafter"/>
</dbReference>
<dbReference type="Proteomes" id="UP000018680">
    <property type="component" value="Chromosome"/>
</dbReference>
<dbReference type="GO" id="GO:0003700">
    <property type="term" value="F:DNA-binding transcription factor activity"/>
    <property type="evidence" value="ECO:0007669"/>
    <property type="project" value="InterPro"/>
</dbReference>
<reference evidence="5 6" key="1">
    <citation type="journal article" date="2015" name="Stand. Genomic Sci.">
        <title>Complete genome sequence and description of Salinispira pacifica gen. nov., sp. nov., a novel spirochaete isolated form a hypersaline microbial mat.</title>
        <authorList>
            <person name="Ben Hania W."/>
            <person name="Joseph M."/>
            <person name="Schumann P."/>
            <person name="Bunk B."/>
            <person name="Fiebig A."/>
            <person name="Sproer C."/>
            <person name="Klenk H.P."/>
            <person name="Fardeau M.L."/>
            <person name="Spring S."/>
        </authorList>
    </citation>
    <scope>NUCLEOTIDE SEQUENCE [LARGE SCALE GENOMIC DNA]</scope>
    <source>
        <strain evidence="5 6">L21-RPul-D2</strain>
    </source>
</reference>
<evidence type="ECO:0000256" key="1">
    <source>
        <dbReference type="ARBA" id="ARBA00023015"/>
    </source>
</evidence>
<dbReference type="CDD" id="cd01541">
    <property type="entry name" value="PBP1_AraR"/>
    <property type="match status" value="1"/>
</dbReference>
<dbReference type="InterPro" id="IPR000524">
    <property type="entry name" value="Tscrpt_reg_HTH_GntR"/>
</dbReference>
<evidence type="ECO:0000256" key="2">
    <source>
        <dbReference type="ARBA" id="ARBA00023125"/>
    </source>
</evidence>
<dbReference type="RefSeq" id="WP_024268779.1">
    <property type="nucleotide sequence ID" value="NC_023035.1"/>
</dbReference>
<dbReference type="SUPFAM" id="SSF53822">
    <property type="entry name" value="Periplasmic binding protein-like I"/>
    <property type="match status" value="1"/>
</dbReference>
<dbReference type="STRING" id="1307761.L21SP2_2524"/>
<keyword evidence="3" id="KW-0804">Transcription</keyword>
<organism evidence="5 6">
    <name type="scientific">Salinispira pacifica</name>
    <dbReference type="NCBI Taxonomy" id="1307761"/>
    <lineage>
        <taxon>Bacteria</taxon>
        <taxon>Pseudomonadati</taxon>
        <taxon>Spirochaetota</taxon>
        <taxon>Spirochaetia</taxon>
        <taxon>Spirochaetales</taxon>
        <taxon>Spirochaetaceae</taxon>
        <taxon>Salinispira</taxon>
    </lineage>
</organism>
<dbReference type="Pfam" id="PF13377">
    <property type="entry name" value="Peripla_BP_3"/>
    <property type="match status" value="1"/>
</dbReference>
<keyword evidence="2" id="KW-0238">DNA-binding</keyword>
<name>V5WL07_9SPIO</name>
<evidence type="ECO:0000313" key="6">
    <source>
        <dbReference type="Proteomes" id="UP000018680"/>
    </source>
</evidence>
<dbReference type="SUPFAM" id="SSF46785">
    <property type="entry name" value="Winged helix' DNA-binding domain"/>
    <property type="match status" value="1"/>
</dbReference>
<dbReference type="HOGENOM" id="CLU_037628_15_0_12"/>
<evidence type="ECO:0000259" key="4">
    <source>
        <dbReference type="PROSITE" id="PS50949"/>
    </source>
</evidence>
<dbReference type="InterPro" id="IPR036388">
    <property type="entry name" value="WH-like_DNA-bd_sf"/>
</dbReference>
<dbReference type="PRINTS" id="PR00035">
    <property type="entry name" value="HTHGNTR"/>
</dbReference>
<dbReference type="eggNOG" id="COG1609">
    <property type="taxonomic scope" value="Bacteria"/>
</dbReference>
<dbReference type="SMART" id="SM00345">
    <property type="entry name" value="HTH_GNTR"/>
    <property type="match status" value="1"/>
</dbReference>
<dbReference type="AlphaFoldDB" id="V5WL07"/>
<dbReference type="CDD" id="cd07377">
    <property type="entry name" value="WHTH_GntR"/>
    <property type="match status" value="1"/>
</dbReference>
<feature type="domain" description="HTH gntR-type" evidence="4">
    <location>
        <begin position="6"/>
        <end position="74"/>
    </location>
</feature>